<feature type="domain" description="DUF6534" evidence="3">
    <location>
        <begin position="166"/>
        <end position="229"/>
    </location>
</feature>
<feature type="transmembrane region" description="Helical" evidence="2">
    <location>
        <begin position="120"/>
        <end position="141"/>
    </location>
</feature>
<gene>
    <name evidence="4" type="ORF">V5O48_005448</name>
</gene>
<accession>A0ABR3FMB3</accession>
<feature type="transmembrane region" description="Helical" evidence="2">
    <location>
        <begin position="161"/>
        <end position="182"/>
    </location>
</feature>
<evidence type="ECO:0000256" key="1">
    <source>
        <dbReference type="SAM" id="MobiDB-lite"/>
    </source>
</evidence>
<sequence>MASGPPSVATIYGPLFIGTFISTILYGVTVVQTFIYLQRCKSDFRWIKYLVCYLFLAETVSAGLFFGIVYEPLVLKAGNPEIQVRSPLLLRADGPITVLISTPVQLFMAWRIKVISGSRLLAAIIAVLSLASLSGGIYLGFAVARKPNFVQFVEFREGPSIWLVTSAVADVLVAVSLVWSLIQKKNQSRFSTTNDHLEKLIRITVQTGTITAVAALADAIVFLTVPNTFNFKPQLSLSLPTSQPISSEGGDFELEETDSKAAGGVNRDEAVRVTFSSPSPGQTV</sequence>
<organism evidence="4 5">
    <name type="scientific">Marasmius crinis-equi</name>
    <dbReference type="NCBI Taxonomy" id="585013"/>
    <lineage>
        <taxon>Eukaryota</taxon>
        <taxon>Fungi</taxon>
        <taxon>Dikarya</taxon>
        <taxon>Basidiomycota</taxon>
        <taxon>Agaricomycotina</taxon>
        <taxon>Agaricomycetes</taxon>
        <taxon>Agaricomycetidae</taxon>
        <taxon>Agaricales</taxon>
        <taxon>Marasmiineae</taxon>
        <taxon>Marasmiaceae</taxon>
        <taxon>Marasmius</taxon>
    </lineage>
</organism>
<keyword evidence="2" id="KW-0472">Membrane</keyword>
<evidence type="ECO:0000259" key="3">
    <source>
        <dbReference type="Pfam" id="PF20152"/>
    </source>
</evidence>
<comment type="caution">
    <text evidence="4">The sequence shown here is derived from an EMBL/GenBank/DDBJ whole genome shotgun (WGS) entry which is preliminary data.</text>
</comment>
<feature type="compositionally biased region" description="Polar residues" evidence="1">
    <location>
        <begin position="274"/>
        <end position="284"/>
    </location>
</feature>
<keyword evidence="5" id="KW-1185">Reference proteome</keyword>
<dbReference type="PANTHER" id="PTHR40465:SF1">
    <property type="entry name" value="DUF6534 DOMAIN-CONTAINING PROTEIN"/>
    <property type="match status" value="1"/>
</dbReference>
<evidence type="ECO:0000313" key="4">
    <source>
        <dbReference type="EMBL" id="KAL0576528.1"/>
    </source>
</evidence>
<protein>
    <recommendedName>
        <fullName evidence="3">DUF6534 domain-containing protein</fullName>
    </recommendedName>
</protein>
<keyword evidence="2" id="KW-0812">Transmembrane</keyword>
<dbReference type="PANTHER" id="PTHR40465">
    <property type="entry name" value="CHROMOSOME 1, WHOLE GENOME SHOTGUN SEQUENCE"/>
    <property type="match status" value="1"/>
</dbReference>
<feature type="transmembrane region" description="Helical" evidence="2">
    <location>
        <begin position="49"/>
        <end position="68"/>
    </location>
</feature>
<feature type="transmembrane region" description="Helical" evidence="2">
    <location>
        <begin position="203"/>
        <end position="225"/>
    </location>
</feature>
<dbReference type="InterPro" id="IPR045339">
    <property type="entry name" value="DUF6534"/>
</dbReference>
<feature type="transmembrane region" description="Helical" evidence="2">
    <location>
        <begin position="88"/>
        <end position="108"/>
    </location>
</feature>
<dbReference type="Proteomes" id="UP001465976">
    <property type="component" value="Unassembled WGS sequence"/>
</dbReference>
<keyword evidence="2" id="KW-1133">Transmembrane helix</keyword>
<reference evidence="4 5" key="1">
    <citation type="submission" date="2024-02" db="EMBL/GenBank/DDBJ databases">
        <title>A draft genome for the cacao thread blight pathogen Marasmius crinis-equi.</title>
        <authorList>
            <person name="Cohen S.P."/>
            <person name="Baruah I.K."/>
            <person name="Amoako-Attah I."/>
            <person name="Bukari Y."/>
            <person name="Meinhardt L.W."/>
            <person name="Bailey B.A."/>
        </authorList>
    </citation>
    <scope>NUCLEOTIDE SEQUENCE [LARGE SCALE GENOMIC DNA]</scope>
    <source>
        <strain evidence="4 5">GH-76</strain>
    </source>
</reference>
<dbReference type="EMBL" id="JBAHYK010000217">
    <property type="protein sequence ID" value="KAL0576528.1"/>
    <property type="molecule type" value="Genomic_DNA"/>
</dbReference>
<evidence type="ECO:0000256" key="2">
    <source>
        <dbReference type="SAM" id="Phobius"/>
    </source>
</evidence>
<feature type="transmembrane region" description="Helical" evidence="2">
    <location>
        <begin position="12"/>
        <end position="37"/>
    </location>
</feature>
<proteinExistence type="predicted"/>
<name>A0ABR3FMB3_9AGAR</name>
<feature type="region of interest" description="Disordered" evidence="1">
    <location>
        <begin position="246"/>
        <end position="284"/>
    </location>
</feature>
<dbReference type="Pfam" id="PF20152">
    <property type="entry name" value="DUF6534"/>
    <property type="match status" value="1"/>
</dbReference>
<evidence type="ECO:0000313" key="5">
    <source>
        <dbReference type="Proteomes" id="UP001465976"/>
    </source>
</evidence>